<evidence type="ECO:0000256" key="2">
    <source>
        <dbReference type="ARBA" id="ARBA00004604"/>
    </source>
</evidence>
<keyword evidence="9" id="KW-1185">Reference proteome</keyword>
<feature type="compositionally biased region" description="Basic and acidic residues" evidence="7">
    <location>
        <begin position="26"/>
        <end position="55"/>
    </location>
</feature>
<comment type="similarity">
    <text evidence="3">Belongs to the BRX1 family.</text>
</comment>
<dbReference type="SMART" id="SM00879">
    <property type="entry name" value="Brix"/>
    <property type="match status" value="1"/>
</dbReference>
<evidence type="ECO:0000256" key="1">
    <source>
        <dbReference type="ARBA" id="ARBA00003439"/>
    </source>
</evidence>
<name>A0A6P6XP14_DERPT</name>
<dbReference type="PROSITE" id="PS50833">
    <property type="entry name" value="BRIX"/>
    <property type="match status" value="1"/>
</dbReference>
<sequence length="349" mass="40200">MTKSNVSSTNKLVSDEKVPANAKADSSVKKSLKNERVTALKSKKDENRKNEKRSVSEINAPVESSSDTKKVKKSQVSTSNEVEIFEEDKEIMDSVIKNDPYLLDEIKTHMESRNIVKWTNKQRTLTFCSRGVTQHHRHLLQDFQAIMPHHISEPKWDKRLSLEHIVEAAELKNCNNVMFFEAKKYEHLYLYLVRCPDGPTAKFQVFNIHTMNETRFLGNCTKNSRPIMVFSKEFSVEPHLGLLEEMFVQIIGCPKYHPKSSPFFDHILSFFYLQGKILIRHYQIISKKLDNVIANQELREIGPRLVLEPIRIFSGCFGGATLWKNPDYKTPTALSIEAKKKLAEQAETS</sequence>
<dbReference type="Proteomes" id="UP000515146">
    <property type="component" value="Unplaced"/>
</dbReference>
<evidence type="ECO:0000256" key="3">
    <source>
        <dbReference type="ARBA" id="ARBA00006369"/>
    </source>
</evidence>
<dbReference type="InterPro" id="IPR007109">
    <property type="entry name" value="Brix"/>
</dbReference>
<evidence type="ECO:0000256" key="7">
    <source>
        <dbReference type="SAM" id="MobiDB-lite"/>
    </source>
</evidence>
<dbReference type="GO" id="GO:0006364">
    <property type="term" value="P:rRNA processing"/>
    <property type="evidence" value="ECO:0007669"/>
    <property type="project" value="InterPro"/>
</dbReference>
<feature type="compositionally biased region" description="Polar residues" evidence="7">
    <location>
        <begin position="1"/>
        <end position="12"/>
    </location>
</feature>
<dbReference type="KEGG" id="dpte:113788351"/>
<dbReference type="GO" id="GO:0000027">
    <property type="term" value="P:ribosomal large subunit assembly"/>
    <property type="evidence" value="ECO:0007669"/>
    <property type="project" value="TreeGrafter"/>
</dbReference>
<dbReference type="Pfam" id="PF04427">
    <property type="entry name" value="Brix"/>
    <property type="match status" value="1"/>
</dbReference>
<evidence type="ECO:0000259" key="8">
    <source>
        <dbReference type="PROSITE" id="PS50833"/>
    </source>
</evidence>
<organism evidence="9 10">
    <name type="scientific">Dermatophagoides pteronyssinus</name>
    <name type="common">European house dust mite</name>
    <dbReference type="NCBI Taxonomy" id="6956"/>
    <lineage>
        <taxon>Eukaryota</taxon>
        <taxon>Metazoa</taxon>
        <taxon>Ecdysozoa</taxon>
        <taxon>Arthropoda</taxon>
        <taxon>Chelicerata</taxon>
        <taxon>Arachnida</taxon>
        <taxon>Acari</taxon>
        <taxon>Acariformes</taxon>
        <taxon>Sarcoptiformes</taxon>
        <taxon>Astigmata</taxon>
        <taxon>Psoroptidia</taxon>
        <taxon>Analgoidea</taxon>
        <taxon>Pyroglyphidae</taxon>
        <taxon>Dermatophagoidinae</taxon>
        <taxon>Dermatophagoides</taxon>
    </lineage>
</organism>
<evidence type="ECO:0000256" key="5">
    <source>
        <dbReference type="ARBA" id="ARBA00022517"/>
    </source>
</evidence>
<feature type="domain" description="Brix" evidence="8">
    <location>
        <begin position="122"/>
        <end position="318"/>
    </location>
</feature>
<protein>
    <recommendedName>
        <fullName evidence="4">Ribosome biogenesis protein BRX1 homolog</fullName>
    </recommendedName>
</protein>
<evidence type="ECO:0000313" key="9">
    <source>
        <dbReference type="Proteomes" id="UP000515146"/>
    </source>
</evidence>
<dbReference type="InterPro" id="IPR026532">
    <property type="entry name" value="BRX1"/>
</dbReference>
<comment type="function">
    <text evidence="1">Required for biogenesis of the 60S ribosomal subunit.</text>
</comment>
<evidence type="ECO:0000256" key="6">
    <source>
        <dbReference type="ARBA" id="ARBA00023242"/>
    </source>
</evidence>
<feature type="region of interest" description="Disordered" evidence="7">
    <location>
        <begin position="1"/>
        <end position="79"/>
    </location>
</feature>
<evidence type="ECO:0000256" key="4">
    <source>
        <dbReference type="ARBA" id="ARBA00020522"/>
    </source>
</evidence>
<comment type="subcellular location">
    <subcellularLocation>
        <location evidence="2">Nucleus</location>
        <location evidence="2">Nucleolus</location>
    </subcellularLocation>
</comment>
<dbReference type="AlphaFoldDB" id="A0A6P6XP14"/>
<proteinExistence type="inferred from homology"/>
<dbReference type="GO" id="GO:0005730">
    <property type="term" value="C:nucleolus"/>
    <property type="evidence" value="ECO:0007669"/>
    <property type="project" value="UniProtKB-SubCell"/>
</dbReference>
<dbReference type="InParanoid" id="A0A6P6XP14"/>
<keyword evidence="5" id="KW-0690">Ribosome biogenesis</keyword>
<dbReference type="SUPFAM" id="SSF52954">
    <property type="entry name" value="Class II aaRS ABD-related"/>
    <property type="match status" value="1"/>
</dbReference>
<accession>A0A6P6XP14</accession>
<dbReference type="GO" id="GO:0019843">
    <property type="term" value="F:rRNA binding"/>
    <property type="evidence" value="ECO:0007669"/>
    <property type="project" value="InterPro"/>
</dbReference>
<dbReference type="RefSeq" id="XP_027193614.1">
    <property type="nucleotide sequence ID" value="XM_027337813.1"/>
</dbReference>
<gene>
    <name evidence="10" type="primary">LOC113788351</name>
</gene>
<dbReference type="PANTHER" id="PTHR13634:SF0">
    <property type="entry name" value="RIBOSOME BIOGENESIS PROTEIN BRX1 HOMOLOG"/>
    <property type="match status" value="1"/>
</dbReference>
<reference evidence="10" key="1">
    <citation type="submission" date="2025-08" db="UniProtKB">
        <authorList>
            <consortium name="RefSeq"/>
        </authorList>
    </citation>
    <scope>IDENTIFICATION</scope>
    <source>
        <strain evidence="10">Airmid</strain>
    </source>
</reference>
<evidence type="ECO:0000313" key="10">
    <source>
        <dbReference type="RefSeq" id="XP_027193614.1"/>
    </source>
</evidence>
<dbReference type="OrthoDB" id="1638493at2759"/>
<keyword evidence="6" id="KW-0539">Nucleus</keyword>
<dbReference type="PANTHER" id="PTHR13634">
    <property type="entry name" value="RIBOSOME BIOGENESIS PROTEIN BRIX"/>
    <property type="match status" value="1"/>
</dbReference>